<dbReference type="Pfam" id="PF06985">
    <property type="entry name" value="HET"/>
    <property type="match status" value="1"/>
</dbReference>
<sequence length="151" mass="17088">MTSTSLAHIEPSNGILLLQHGRQEQVYEYEPLQSPQHIRLLRLAPGNEDAPSQCSLLQVDSSLDQSYEAISYAWGDAKDRESIICDGKYLAITRNLFEVFCSFRSPLEPRCLWADAICIDQQNVKERNAQVQLMASIYSKATKVLLWVGNE</sequence>
<gene>
    <name evidence="2" type="ORF">CC86DRAFT_283023</name>
</gene>
<proteinExistence type="predicted"/>
<dbReference type="PANTHER" id="PTHR24148:SF64">
    <property type="entry name" value="HETEROKARYON INCOMPATIBILITY DOMAIN-CONTAINING PROTEIN"/>
    <property type="match status" value="1"/>
</dbReference>
<evidence type="ECO:0000313" key="2">
    <source>
        <dbReference type="EMBL" id="KAF2830990.1"/>
    </source>
</evidence>
<evidence type="ECO:0000259" key="1">
    <source>
        <dbReference type="Pfam" id="PF06985"/>
    </source>
</evidence>
<keyword evidence="3" id="KW-1185">Reference proteome</keyword>
<dbReference type="InterPro" id="IPR010730">
    <property type="entry name" value="HET"/>
</dbReference>
<feature type="domain" description="Heterokaryon incompatibility" evidence="1">
    <location>
        <begin position="67"/>
        <end position="150"/>
    </location>
</feature>
<dbReference type="InterPro" id="IPR052895">
    <property type="entry name" value="HetReg/Transcr_Mod"/>
</dbReference>
<organism evidence="2 3">
    <name type="scientific">Ophiobolus disseminans</name>
    <dbReference type="NCBI Taxonomy" id="1469910"/>
    <lineage>
        <taxon>Eukaryota</taxon>
        <taxon>Fungi</taxon>
        <taxon>Dikarya</taxon>
        <taxon>Ascomycota</taxon>
        <taxon>Pezizomycotina</taxon>
        <taxon>Dothideomycetes</taxon>
        <taxon>Pleosporomycetidae</taxon>
        <taxon>Pleosporales</taxon>
        <taxon>Pleosporineae</taxon>
        <taxon>Phaeosphaeriaceae</taxon>
        <taxon>Ophiobolus</taxon>
    </lineage>
</organism>
<dbReference type="Proteomes" id="UP000799424">
    <property type="component" value="Unassembled WGS sequence"/>
</dbReference>
<accession>A0A6A7ACF0</accession>
<name>A0A6A7ACF0_9PLEO</name>
<feature type="non-terminal residue" evidence="2">
    <location>
        <position position="151"/>
    </location>
</feature>
<dbReference type="AlphaFoldDB" id="A0A6A7ACF0"/>
<dbReference type="EMBL" id="MU006218">
    <property type="protein sequence ID" value="KAF2830990.1"/>
    <property type="molecule type" value="Genomic_DNA"/>
</dbReference>
<protein>
    <recommendedName>
        <fullName evidence="1">Heterokaryon incompatibility domain-containing protein</fullName>
    </recommendedName>
</protein>
<reference evidence="2" key="1">
    <citation type="journal article" date="2020" name="Stud. Mycol.">
        <title>101 Dothideomycetes genomes: a test case for predicting lifestyles and emergence of pathogens.</title>
        <authorList>
            <person name="Haridas S."/>
            <person name="Albert R."/>
            <person name="Binder M."/>
            <person name="Bloem J."/>
            <person name="Labutti K."/>
            <person name="Salamov A."/>
            <person name="Andreopoulos B."/>
            <person name="Baker S."/>
            <person name="Barry K."/>
            <person name="Bills G."/>
            <person name="Bluhm B."/>
            <person name="Cannon C."/>
            <person name="Castanera R."/>
            <person name="Culley D."/>
            <person name="Daum C."/>
            <person name="Ezra D."/>
            <person name="Gonzalez J."/>
            <person name="Henrissat B."/>
            <person name="Kuo A."/>
            <person name="Liang C."/>
            <person name="Lipzen A."/>
            <person name="Lutzoni F."/>
            <person name="Magnuson J."/>
            <person name="Mondo S."/>
            <person name="Nolan M."/>
            <person name="Ohm R."/>
            <person name="Pangilinan J."/>
            <person name="Park H.-J."/>
            <person name="Ramirez L."/>
            <person name="Alfaro M."/>
            <person name="Sun H."/>
            <person name="Tritt A."/>
            <person name="Yoshinaga Y."/>
            <person name="Zwiers L.-H."/>
            <person name="Turgeon B."/>
            <person name="Goodwin S."/>
            <person name="Spatafora J."/>
            <person name="Crous P."/>
            <person name="Grigoriev I."/>
        </authorList>
    </citation>
    <scope>NUCLEOTIDE SEQUENCE</scope>
    <source>
        <strain evidence="2">CBS 113818</strain>
    </source>
</reference>
<dbReference type="PANTHER" id="PTHR24148">
    <property type="entry name" value="ANKYRIN REPEAT DOMAIN-CONTAINING PROTEIN 39 HOMOLOG-RELATED"/>
    <property type="match status" value="1"/>
</dbReference>
<evidence type="ECO:0000313" key="3">
    <source>
        <dbReference type="Proteomes" id="UP000799424"/>
    </source>
</evidence>
<dbReference type="OrthoDB" id="2157530at2759"/>